<dbReference type="InterPro" id="IPR005702">
    <property type="entry name" value="Wzc-like_C"/>
</dbReference>
<dbReference type="Pfam" id="PF13614">
    <property type="entry name" value="AAA_31"/>
    <property type="match status" value="1"/>
</dbReference>
<dbReference type="InterPro" id="IPR027417">
    <property type="entry name" value="P-loop_NTPase"/>
</dbReference>
<keyword evidence="6" id="KW-0067">ATP-binding</keyword>
<keyword evidence="3" id="KW-0808">Transferase</keyword>
<comment type="catalytic activity">
    <reaction evidence="8">
        <text>L-tyrosyl-[protein] + ATP = O-phospho-L-tyrosyl-[protein] + ADP + H(+)</text>
        <dbReference type="Rhea" id="RHEA:10596"/>
        <dbReference type="Rhea" id="RHEA-COMP:10136"/>
        <dbReference type="Rhea" id="RHEA-COMP:20101"/>
        <dbReference type="ChEBI" id="CHEBI:15378"/>
        <dbReference type="ChEBI" id="CHEBI:30616"/>
        <dbReference type="ChEBI" id="CHEBI:46858"/>
        <dbReference type="ChEBI" id="CHEBI:61978"/>
        <dbReference type="ChEBI" id="CHEBI:456216"/>
        <dbReference type="EC" id="2.7.10.2"/>
    </reaction>
</comment>
<evidence type="ECO:0000259" key="9">
    <source>
        <dbReference type="Pfam" id="PF13614"/>
    </source>
</evidence>
<proteinExistence type="inferred from homology"/>
<dbReference type="PANTHER" id="PTHR32309:SF13">
    <property type="entry name" value="FERRIC ENTEROBACTIN TRANSPORT PROTEIN FEPE"/>
    <property type="match status" value="1"/>
</dbReference>
<name>A0A6G3ZY50_9BACL</name>
<evidence type="ECO:0000256" key="5">
    <source>
        <dbReference type="ARBA" id="ARBA00022777"/>
    </source>
</evidence>
<evidence type="ECO:0000256" key="2">
    <source>
        <dbReference type="ARBA" id="ARBA00011903"/>
    </source>
</evidence>
<dbReference type="EMBL" id="JAAIKC010000004">
    <property type="protein sequence ID" value="NEW07146.1"/>
    <property type="molecule type" value="Genomic_DNA"/>
</dbReference>
<dbReference type="GO" id="GO:0004715">
    <property type="term" value="F:non-membrane spanning protein tyrosine kinase activity"/>
    <property type="evidence" value="ECO:0007669"/>
    <property type="project" value="UniProtKB-EC"/>
</dbReference>
<evidence type="ECO:0000313" key="10">
    <source>
        <dbReference type="EMBL" id="NEW07146.1"/>
    </source>
</evidence>
<organism evidence="10">
    <name type="scientific">Paenibacillus sp. SYP-B3998</name>
    <dbReference type="NCBI Taxonomy" id="2678564"/>
    <lineage>
        <taxon>Bacteria</taxon>
        <taxon>Bacillati</taxon>
        <taxon>Bacillota</taxon>
        <taxon>Bacilli</taxon>
        <taxon>Bacillales</taxon>
        <taxon>Paenibacillaceae</taxon>
        <taxon>Paenibacillus</taxon>
    </lineage>
</organism>
<evidence type="ECO:0000256" key="4">
    <source>
        <dbReference type="ARBA" id="ARBA00022741"/>
    </source>
</evidence>
<dbReference type="GO" id="GO:0042802">
    <property type="term" value="F:identical protein binding"/>
    <property type="evidence" value="ECO:0007669"/>
    <property type="project" value="UniProtKB-ARBA"/>
</dbReference>
<evidence type="ECO:0000256" key="7">
    <source>
        <dbReference type="ARBA" id="ARBA00023137"/>
    </source>
</evidence>
<evidence type="ECO:0000256" key="3">
    <source>
        <dbReference type="ARBA" id="ARBA00022679"/>
    </source>
</evidence>
<reference evidence="10" key="1">
    <citation type="submission" date="2020-02" db="EMBL/GenBank/DDBJ databases">
        <authorList>
            <person name="Shen X.-R."/>
            <person name="Zhang Y.-X."/>
        </authorList>
    </citation>
    <scope>NUCLEOTIDE SEQUENCE</scope>
    <source>
        <strain evidence="10">SYP-B3998</strain>
    </source>
</reference>
<dbReference type="Gene3D" id="3.40.50.300">
    <property type="entry name" value="P-loop containing nucleotide triphosphate hydrolases"/>
    <property type="match status" value="1"/>
</dbReference>
<dbReference type="EC" id="2.7.10.2" evidence="2"/>
<dbReference type="SUPFAM" id="SSF52540">
    <property type="entry name" value="P-loop containing nucleoside triphosphate hydrolases"/>
    <property type="match status" value="1"/>
</dbReference>
<keyword evidence="4" id="KW-0547">Nucleotide-binding</keyword>
<gene>
    <name evidence="10" type="ORF">GK047_14150</name>
</gene>
<keyword evidence="5 10" id="KW-0418">Kinase</keyword>
<protein>
    <recommendedName>
        <fullName evidence="2">non-specific protein-tyrosine kinase</fullName>
        <ecNumber evidence="2">2.7.10.2</ecNumber>
    </recommendedName>
</protein>
<evidence type="ECO:0000256" key="1">
    <source>
        <dbReference type="ARBA" id="ARBA00007316"/>
    </source>
</evidence>
<dbReference type="InterPro" id="IPR050445">
    <property type="entry name" value="Bact_polysacc_biosynth/exp"/>
</dbReference>
<dbReference type="NCBIfam" id="TIGR01007">
    <property type="entry name" value="eps_fam"/>
    <property type="match status" value="1"/>
</dbReference>
<feature type="domain" description="AAA" evidence="9">
    <location>
        <begin position="60"/>
        <end position="200"/>
    </location>
</feature>
<comment type="caution">
    <text evidence="10">The sequence shown here is derived from an EMBL/GenBank/DDBJ whole genome shotgun (WGS) entry which is preliminary data.</text>
</comment>
<dbReference type="CDD" id="cd05387">
    <property type="entry name" value="BY-kinase"/>
    <property type="match status" value="1"/>
</dbReference>
<keyword evidence="7" id="KW-0829">Tyrosine-protein kinase</keyword>
<dbReference type="GO" id="GO:0005524">
    <property type="term" value="F:ATP binding"/>
    <property type="evidence" value="ECO:0007669"/>
    <property type="project" value="UniProtKB-KW"/>
</dbReference>
<dbReference type="AlphaFoldDB" id="A0A6G3ZY50"/>
<dbReference type="FunFam" id="3.40.50.300:FF:000527">
    <property type="entry name" value="Tyrosine-protein kinase etk"/>
    <property type="match status" value="1"/>
</dbReference>
<comment type="similarity">
    <text evidence="1">Belongs to the CpsD/CapB family.</text>
</comment>
<evidence type="ECO:0000256" key="6">
    <source>
        <dbReference type="ARBA" id="ARBA00022840"/>
    </source>
</evidence>
<dbReference type="PANTHER" id="PTHR32309">
    <property type="entry name" value="TYROSINE-PROTEIN KINASE"/>
    <property type="match status" value="1"/>
</dbReference>
<sequence length="242" mass="26912">MEVPQRINKEWLVKRLVSKLTNNTKIHDLITSSNPRSPISEAFRTLRTNITFSSIDQEIKKILITSALPGEGKSTTIANLAVAYAQENKKVLILDADLRKPTLHQRFLKSNRVGLSNLLVNQVKVTDVILETDIPNLSIITSGAVPPNPSELLSSANMQLLLEQLINDYDLILIDSPPTLAVTDSQILSTMCDGVVFVLNYGKVKRRLAKKALLSLEHVKARVLGAILNNKPSKKNDSFYYN</sequence>
<dbReference type="GO" id="GO:0005886">
    <property type="term" value="C:plasma membrane"/>
    <property type="evidence" value="ECO:0007669"/>
    <property type="project" value="TreeGrafter"/>
</dbReference>
<accession>A0A6G3ZY50</accession>
<dbReference type="InterPro" id="IPR025669">
    <property type="entry name" value="AAA_dom"/>
</dbReference>
<evidence type="ECO:0000256" key="8">
    <source>
        <dbReference type="ARBA" id="ARBA00051245"/>
    </source>
</evidence>